<sequence>MPKCFTLLVLSLFASSEAGALLFKAEKQLTEVSRPIEEQPAQVVVNDKQTSFRMNDVTTKGANPEERAFGNIGAEVTGGSFGWMSKLPLKVLKGFYKTYKDAMKKLSNSWKEKKAQQLSDRHNRRVIRSSQRDPNKNVKNSFL</sequence>
<dbReference type="InParanoid" id="M4BWG9"/>
<evidence type="ECO:0000313" key="4">
    <source>
        <dbReference type="Proteomes" id="UP000011713"/>
    </source>
</evidence>
<evidence type="ECO:0008006" key="5">
    <source>
        <dbReference type="Google" id="ProtNLM"/>
    </source>
</evidence>
<accession>M4BWG9</accession>
<dbReference type="EMBL" id="JH597999">
    <property type="status" value="NOT_ANNOTATED_CDS"/>
    <property type="molecule type" value="Genomic_DNA"/>
</dbReference>
<feature type="signal peptide" evidence="2">
    <location>
        <begin position="1"/>
        <end position="20"/>
    </location>
</feature>
<evidence type="ECO:0000256" key="1">
    <source>
        <dbReference type="SAM" id="MobiDB-lite"/>
    </source>
</evidence>
<dbReference type="HOGENOM" id="CLU_1809879_0_0_1"/>
<dbReference type="AlphaFoldDB" id="M4BWG9"/>
<keyword evidence="2" id="KW-0732">Signal</keyword>
<feature type="compositionally biased region" description="Basic and acidic residues" evidence="1">
    <location>
        <begin position="110"/>
        <end position="121"/>
    </location>
</feature>
<reference evidence="3" key="2">
    <citation type="submission" date="2015-06" db="UniProtKB">
        <authorList>
            <consortium name="EnsemblProtists"/>
        </authorList>
    </citation>
    <scope>IDENTIFICATION</scope>
    <source>
        <strain evidence="3">Emoy2</strain>
    </source>
</reference>
<evidence type="ECO:0000256" key="2">
    <source>
        <dbReference type="SAM" id="SignalP"/>
    </source>
</evidence>
<organism evidence="3 4">
    <name type="scientific">Hyaloperonospora arabidopsidis (strain Emoy2)</name>
    <name type="common">Downy mildew agent</name>
    <name type="synonym">Peronospora arabidopsidis</name>
    <dbReference type="NCBI Taxonomy" id="559515"/>
    <lineage>
        <taxon>Eukaryota</taxon>
        <taxon>Sar</taxon>
        <taxon>Stramenopiles</taxon>
        <taxon>Oomycota</taxon>
        <taxon>Peronosporomycetes</taxon>
        <taxon>Peronosporales</taxon>
        <taxon>Peronosporaceae</taxon>
        <taxon>Hyaloperonospora</taxon>
    </lineage>
</organism>
<feature type="region of interest" description="Disordered" evidence="1">
    <location>
        <begin position="110"/>
        <end position="143"/>
    </location>
</feature>
<name>M4BWG9_HYAAE</name>
<proteinExistence type="predicted"/>
<reference evidence="4" key="1">
    <citation type="journal article" date="2010" name="Science">
        <title>Signatures of adaptation to obligate biotrophy in the Hyaloperonospora arabidopsidis genome.</title>
        <authorList>
            <person name="Baxter L."/>
            <person name="Tripathy S."/>
            <person name="Ishaque N."/>
            <person name="Boot N."/>
            <person name="Cabral A."/>
            <person name="Kemen E."/>
            <person name="Thines M."/>
            <person name="Ah-Fong A."/>
            <person name="Anderson R."/>
            <person name="Badejoko W."/>
            <person name="Bittner-Eddy P."/>
            <person name="Boore J.L."/>
            <person name="Chibucos M.C."/>
            <person name="Coates M."/>
            <person name="Dehal P."/>
            <person name="Delehaunty K."/>
            <person name="Dong S."/>
            <person name="Downton P."/>
            <person name="Dumas B."/>
            <person name="Fabro G."/>
            <person name="Fronick C."/>
            <person name="Fuerstenberg S.I."/>
            <person name="Fulton L."/>
            <person name="Gaulin E."/>
            <person name="Govers F."/>
            <person name="Hughes L."/>
            <person name="Humphray S."/>
            <person name="Jiang R.H."/>
            <person name="Judelson H."/>
            <person name="Kamoun S."/>
            <person name="Kyung K."/>
            <person name="Meijer H."/>
            <person name="Minx P."/>
            <person name="Morris P."/>
            <person name="Nelson J."/>
            <person name="Phuntumart V."/>
            <person name="Qutob D."/>
            <person name="Rehmany A."/>
            <person name="Rougon-Cardoso A."/>
            <person name="Ryden P."/>
            <person name="Torto-Alalibo T."/>
            <person name="Studholme D."/>
            <person name="Wang Y."/>
            <person name="Win J."/>
            <person name="Wood J."/>
            <person name="Clifton S.W."/>
            <person name="Rogers J."/>
            <person name="Van den Ackerveken G."/>
            <person name="Jones J.D."/>
            <person name="McDowell J.M."/>
            <person name="Beynon J."/>
            <person name="Tyler B.M."/>
        </authorList>
    </citation>
    <scope>NUCLEOTIDE SEQUENCE [LARGE SCALE GENOMIC DNA]</scope>
    <source>
        <strain evidence="4">Emoy2</strain>
    </source>
</reference>
<dbReference type="VEuPathDB" id="FungiDB:HpaG810870"/>
<dbReference type="EnsemblProtists" id="HpaT810870">
    <property type="protein sequence ID" value="HpaP810870"/>
    <property type="gene ID" value="HpaG810870"/>
</dbReference>
<keyword evidence="4" id="KW-1185">Reference proteome</keyword>
<dbReference type="Proteomes" id="UP000011713">
    <property type="component" value="Unassembled WGS sequence"/>
</dbReference>
<feature type="chain" id="PRO_5005688937" description="RxLR effector candidate protein" evidence="2">
    <location>
        <begin position="21"/>
        <end position="143"/>
    </location>
</feature>
<evidence type="ECO:0000313" key="3">
    <source>
        <dbReference type="EnsemblProtists" id="HpaP810870"/>
    </source>
</evidence>
<protein>
    <recommendedName>
        <fullName evidence="5">RxLR effector candidate protein</fullName>
    </recommendedName>
</protein>